<dbReference type="Gene3D" id="2.130.10.10">
    <property type="entry name" value="YVTN repeat-like/Quinoprotein amine dehydrogenase"/>
    <property type="match status" value="1"/>
</dbReference>
<evidence type="ECO:0008006" key="5">
    <source>
        <dbReference type="Google" id="ProtNLM"/>
    </source>
</evidence>
<protein>
    <recommendedName>
        <fullName evidence="5">Anaphase-promoting complex subunit 4 WD40 domain-containing protein</fullName>
    </recommendedName>
</protein>
<gene>
    <name evidence="3" type="ORF">VaNZ11_013462</name>
</gene>
<dbReference type="InterPro" id="IPR001680">
    <property type="entry name" value="WD40_rpt"/>
</dbReference>
<dbReference type="EMBL" id="BSDZ01000080">
    <property type="protein sequence ID" value="GLI68911.1"/>
    <property type="molecule type" value="Genomic_DNA"/>
</dbReference>
<dbReference type="InterPro" id="IPR051362">
    <property type="entry name" value="WD_repeat_creC_regulators"/>
</dbReference>
<keyword evidence="1" id="KW-0853">WD repeat</keyword>
<keyword evidence="2" id="KW-0677">Repeat</keyword>
<evidence type="ECO:0000313" key="4">
    <source>
        <dbReference type="Proteomes" id="UP001165090"/>
    </source>
</evidence>
<evidence type="ECO:0000256" key="1">
    <source>
        <dbReference type="ARBA" id="ARBA00022574"/>
    </source>
</evidence>
<dbReference type="Pfam" id="PF00400">
    <property type="entry name" value="WD40"/>
    <property type="match status" value="2"/>
</dbReference>
<sequence>MNYTASGDRIARNRFKTAEGRFHLHTERTTGLQPFNYQRSTRLTLANLQGGQEEGQWIVFNVGDCINICSYDETNKEPFRALLFNNSTVRTGYPTCHAFMAAKDNVDLLVGLGDGQVMLMSLRAQLQATGYPSKPIVLSTLQPEGVSETIRCTAVAWVPRTDNGLFVAAYSSGNIYVYKKSHLTGEGSGKFLSLGSSSKSQSPSSTIAISGGGINDVAVSPDGRQLAAACRDGALRVIDVSTGTVVGGFCSYYGALLCCAFSPDGKYVATGGEDDLVAVYGLQERYPVVNGEGHRSWVSRVVWDPWAGSEPGTGSRAVLSEQLAPATRIYRLGSAGQDCQLCLWDVQAPGEGDLNSSAAMLAQMSMLGGIKRNGSMANLVSGRGDGPPSAALHDRKASLGKSSGGICPSLPRMDMYIIQPIMEHKIHLEPMSDLLFTEEVVFTVDHTGSIRTWLRPQADGSME</sequence>
<name>A0ABQ5SG56_9CHLO</name>
<organism evidence="3 4">
    <name type="scientific">Volvox africanus</name>
    <dbReference type="NCBI Taxonomy" id="51714"/>
    <lineage>
        <taxon>Eukaryota</taxon>
        <taxon>Viridiplantae</taxon>
        <taxon>Chlorophyta</taxon>
        <taxon>core chlorophytes</taxon>
        <taxon>Chlorophyceae</taxon>
        <taxon>CS clade</taxon>
        <taxon>Chlamydomonadales</taxon>
        <taxon>Volvocaceae</taxon>
        <taxon>Volvox</taxon>
    </lineage>
</organism>
<comment type="caution">
    <text evidence="3">The sequence shown here is derived from an EMBL/GenBank/DDBJ whole genome shotgun (WGS) entry which is preliminary data.</text>
</comment>
<dbReference type="SMART" id="SM00320">
    <property type="entry name" value="WD40"/>
    <property type="match status" value="4"/>
</dbReference>
<dbReference type="PANTHER" id="PTHR14107">
    <property type="entry name" value="WD REPEAT PROTEIN"/>
    <property type="match status" value="1"/>
</dbReference>
<keyword evidence="4" id="KW-1185">Reference proteome</keyword>
<evidence type="ECO:0000313" key="3">
    <source>
        <dbReference type="EMBL" id="GLI68911.1"/>
    </source>
</evidence>
<dbReference type="PANTHER" id="PTHR14107:SF16">
    <property type="entry name" value="AT02583P"/>
    <property type="match status" value="1"/>
</dbReference>
<dbReference type="InterPro" id="IPR015943">
    <property type="entry name" value="WD40/YVTN_repeat-like_dom_sf"/>
</dbReference>
<proteinExistence type="predicted"/>
<dbReference type="Proteomes" id="UP001165090">
    <property type="component" value="Unassembled WGS sequence"/>
</dbReference>
<evidence type="ECO:0000256" key="2">
    <source>
        <dbReference type="ARBA" id="ARBA00022737"/>
    </source>
</evidence>
<accession>A0ABQ5SG56</accession>
<reference evidence="3 4" key="1">
    <citation type="journal article" date="2023" name="IScience">
        <title>Expanded male sex-determining region conserved during the evolution of homothallism in the green alga Volvox.</title>
        <authorList>
            <person name="Yamamoto K."/>
            <person name="Matsuzaki R."/>
            <person name="Mahakham W."/>
            <person name="Heman W."/>
            <person name="Sekimoto H."/>
            <person name="Kawachi M."/>
            <person name="Minakuchi Y."/>
            <person name="Toyoda A."/>
            <person name="Nozaki H."/>
        </authorList>
    </citation>
    <scope>NUCLEOTIDE SEQUENCE [LARGE SCALE GENOMIC DNA]</scope>
    <source>
        <strain evidence="3 4">NIES-4468</strain>
    </source>
</reference>
<dbReference type="InterPro" id="IPR036322">
    <property type="entry name" value="WD40_repeat_dom_sf"/>
</dbReference>
<dbReference type="SUPFAM" id="SSF50978">
    <property type="entry name" value="WD40 repeat-like"/>
    <property type="match status" value="1"/>
</dbReference>